<accession>K1RE19</accession>
<reference evidence="8" key="1">
    <citation type="journal article" date="2012" name="Nature">
        <title>The oyster genome reveals stress adaptation and complexity of shell formation.</title>
        <authorList>
            <person name="Zhang G."/>
            <person name="Fang X."/>
            <person name="Guo X."/>
            <person name="Li L."/>
            <person name="Luo R."/>
            <person name="Xu F."/>
            <person name="Yang P."/>
            <person name="Zhang L."/>
            <person name="Wang X."/>
            <person name="Qi H."/>
            <person name="Xiong Z."/>
            <person name="Que H."/>
            <person name="Xie Y."/>
            <person name="Holland P.W."/>
            <person name="Paps J."/>
            <person name="Zhu Y."/>
            <person name="Wu F."/>
            <person name="Chen Y."/>
            <person name="Wang J."/>
            <person name="Peng C."/>
            <person name="Meng J."/>
            <person name="Yang L."/>
            <person name="Liu J."/>
            <person name="Wen B."/>
            <person name="Zhang N."/>
            <person name="Huang Z."/>
            <person name="Zhu Q."/>
            <person name="Feng Y."/>
            <person name="Mount A."/>
            <person name="Hedgecock D."/>
            <person name="Xu Z."/>
            <person name="Liu Y."/>
            <person name="Domazet-Loso T."/>
            <person name="Du Y."/>
            <person name="Sun X."/>
            <person name="Zhang S."/>
            <person name="Liu B."/>
            <person name="Cheng P."/>
            <person name="Jiang X."/>
            <person name="Li J."/>
            <person name="Fan D."/>
            <person name="Wang W."/>
            <person name="Fu W."/>
            <person name="Wang T."/>
            <person name="Wang B."/>
            <person name="Zhang J."/>
            <person name="Peng Z."/>
            <person name="Li Y."/>
            <person name="Li N."/>
            <person name="Wang J."/>
            <person name="Chen M."/>
            <person name="He Y."/>
            <person name="Tan F."/>
            <person name="Song X."/>
            <person name="Zheng Q."/>
            <person name="Huang R."/>
            <person name="Yang H."/>
            <person name="Du X."/>
            <person name="Chen L."/>
            <person name="Yang M."/>
            <person name="Gaffney P.M."/>
            <person name="Wang S."/>
            <person name="Luo L."/>
            <person name="She Z."/>
            <person name="Ming Y."/>
            <person name="Huang W."/>
            <person name="Zhang S."/>
            <person name="Huang B."/>
            <person name="Zhang Y."/>
            <person name="Qu T."/>
            <person name="Ni P."/>
            <person name="Miao G."/>
            <person name="Wang J."/>
            <person name="Wang Q."/>
            <person name="Steinberg C.E."/>
            <person name="Wang H."/>
            <person name="Li N."/>
            <person name="Qian L."/>
            <person name="Zhang G."/>
            <person name="Li Y."/>
            <person name="Yang H."/>
            <person name="Liu X."/>
            <person name="Wang J."/>
            <person name="Yin Y."/>
            <person name="Wang J."/>
        </authorList>
    </citation>
    <scope>NUCLEOTIDE SEQUENCE [LARGE SCALE GENOMIC DNA]</scope>
    <source>
        <strain evidence="8">05x7-T-G4-1.051#20</strain>
    </source>
</reference>
<evidence type="ECO:0000256" key="3">
    <source>
        <dbReference type="ARBA" id="ARBA00022692"/>
    </source>
</evidence>
<dbReference type="InterPro" id="IPR046756">
    <property type="entry name" value="VAS1/VOA1_TM"/>
</dbReference>
<protein>
    <submittedName>
        <fullName evidence="8">V-type proton ATPase subunit S1</fullName>
    </submittedName>
</protein>
<evidence type="ECO:0000256" key="4">
    <source>
        <dbReference type="ARBA" id="ARBA00022989"/>
    </source>
</evidence>
<dbReference type="InterPro" id="IPR008388">
    <property type="entry name" value="Ac45_acc_su"/>
</dbReference>
<keyword evidence="4" id="KW-1133">Transmembrane helix</keyword>
<comment type="similarity">
    <text evidence="2">Belongs to the vacuolar ATPase subunit S1 family.</text>
</comment>
<dbReference type="InParanoid" id="K1RE19"/>
<evidence type="ECO:0000256" key="1">
    <source>
        <dbReference type="ARBA" id="ARBA00004167"/>
    </source>
</evidence>
<dbReference type="AlphaFoldDB" id="K1RE19"/>
<gene>
    <name evidence="8" type="ORF">CGI_10028139</name>
</gene>
<evidence type="ECO:0000256" key="5">
    <source>
        <dbReference type="ARBA" id="ARBA00023136"/>
    </source>
</evidence>
<dbReference type="GO" id="GO:0001671">
    <property type="term" value="F:ATPase activator activity"/>
    <property type="evidence" value="ECO:0007669"/>
    <property type="project" value="TreeGrafter"/>
</dbReference>
<keyword evidence="5" id="KW-0472">Membrane</keyword>
<evidence type="ECO:0000256" key="2">
    <source>
        <dbReference type="ARBA" id="ARBA00009037"/>
    </source>
</evidence>
<dbReference type="PANTHER" id="PTHR12471:SF7">
    <property type="entry name" value="V-TYPE PROTON ATPASE SUBUNIT S1"/>
    <property type="match status" value="1"/>
</dbReference>
<evidence type="ECO:0000259" key="7">
    <source>
        <dbReference type="Pfam" id="PF20520"/>
    </source>
</evidence>
<dbReference type="InterPro" id="IPR046755">
    <property type="entry name" value="VAS1_LD"/>
</dbReference>
<comment type="subcellular location">
    <subcellularLocation>
        <location evidence="1">Membrane</location>
        <topology evidence="1">Single-pass membrane protein</topology>
    </subcellularLocation>
</comment>
<dbReference type="GO" id="GO:0033176">
    <property type="term" value="C:proton-transporting V-type ATPase complex"/>
    <property type="evidence" value="ECO:0007669"/>
    <property type="project" value="TreeGrafter"/>
</dbReference>
<proteinExistence type="inferred from homology"/>
<dbReference type="Pfam" id="PF20520">
    <property type="entry name" value="Ac45-VOA1_TM"/>
    <property type="match status" value="1"/>
</dbReference>
<dbReference type="PANTHER" id="PTHR12471">
    <property type="entry name" value="VACUOLAR ATP SYNTHASE SUBUNIT S1"/>
    <property type="match status" value="1"/>
</dbReference>
<dbReference type="HOGENOM" id="CLU_039408_1_0_1"/>
<name>K1RE19_MAGGI</name>
<feature type="domain" description="V-type proton ATPase subunit S1/VOA1 transmembrane" evidence="7">
    <location>
        <begin position="378"/>
        <end position="416"/>
    </location>
</feature>
<organism evidence="8">
    <name type="scientific">Magallana gigas</name>
    <name type="common">Pacific oyster</name>
    <name type="synonym">Crassostrea gigas</name>
    <dbReference type="NCBI Taxonomy" id="29159"/>
    <lineage>
        <taxon>Eukaryota</taxon>
        <taxon>Metazoa</taxon>
        <taxon>Spiralia</taxon>
        <taxon>Lophotrochozoa</taxon>
        <taxon>Mollusca</taxon>
        <taxon>Bivalvia</taxon>
        <taxon>Autobranchia</taxon>
        <taxon>Pteriomorphia</taxon>
        <taxon>Ostreida</taxon>
        <taxon>Ostreoidea</taxon>
        <taxon>Ostreidae</taxon>
        <taxon>Magallana</taxon>
    </lineage>
</organism>
<dbReference type="Gene3D" id="2.40.160.110">
    <property type="match status" value="1"/>
</dbReference>
<evidence type="ECO:0000259" key="6">
    <source>
        <dbReference type="Pfam" id="PF05827"/>
    </source>
</evidence>
<dbReference type="GO" id="GO:0030641">
    <property type="term" value="P:regulation of cellular pH"/>
    <property type="evidence" value="ECO:0007669"/>
    <property type="project" value="TreeGrafter"/>
</dbReference>
<sequence length="428" mass="47510">MTDDDVEDDDYEPSFNITLRSFADLPQSNGGQTVVSSDFSNQYLKPLTTGNNGNLVVFVQDKLSLQDFTQHADVYNPESDGGVFKNVKGFMDELSSLSLPSVHLPGLAIDDIIKTFEGKVHQVKDQDASKIDFDSKLPNLVIVKLTSISDSPNEEEGFRKNDETIGRVVKQLAKRGVKYSALYTATSSKAVSVHHAISDIAKKGQHYAESNKVRTRRGLLSVGADNSGTFIEYANGTLYNSSCILMYVRSINIGNSTQLNDTKSFTMTNHSCVDNQTASLAFTYKNNSEIIMTMSLIMNVNNVSGYWSIDNATVNWNETTYNVTLSKVSAPWGFSYHCSSLEKLVARNSEFTMSLEGFQLQPFDVMDYKFSDGWDCVPFFSEVIWMGLIATLAFVLILLFGFSMLASVTTQDRFDDPKGKTITVNVNE</sequence>
<dbReference type="EMBL" id="JH818444">
    <property type="protein sequence ID" value="EKC41959.1"/>
    <property type="molecule type" value="Genomic_DNA"/>
</dbReference>
<dbReference type="Pfam" id="PF05827">
    <property type="entry name" value="VAS1_LD"/>
    <property type="match status" value="1"/>
</dbReference>
<evidence type="ECO:0000313" key="8">
    <source>
        <dbReference type="EMBL" id="EKC41959.1"/>
    </source>
</evidence>
<feature type="domain" description="V-type proton ATPase subunit S1 luminal" evidence="6">
    <location>
        <begin position="242"/>
        <end position="363"/>
    </location>
</feature>
<keyword evidence="3" id="KW-0812">Transmembrane</keyword>